<organism evidence="7 8">
    <name type="scientific">Crucibulum laeve</name>
    <dbReference type="NCBI Taxonomy" id="68775"/>
    <lineage>
        <taxon>Eukaryota</taxon>
        <taxon>Fungi</taxon>
        <taxon>Dikarya</taxon>
        <taxon>Basidiomycota</taxon>
        <taxon>Agaricomycotina</taxon>
        <taxon>Agaricomycetes</taxon>
        <taxon>Agaricomycetidae</taxon>
        <taxon>Agaricales</taxon>
        <taxon>Agaricineae</taxon>
        <taxon>Nidulariaceae</taxon>
        <taxon>Crucibulum</taxon>
    </lineage>
</organism>
<proteinExistence type="predicted"/>
<evidence type="ECO:0000256" key="2">
    <source>
        <dbReference type="ARBA" id="ARBA00022801"/>
    </source>
</evidence>
<dbReference type="Gene3D" id="3.40.50.10810">
    <property type="entry name" value="Tandem AAA-ATPase domain"/>
    <property type="match status" value="1"/>
</dbReference>
<dbReference type="PANTHER" id="PTHR10799">
    <property type="entry name" value="SNF2/RAD54 HELICASE FAMILY"/>
    <property type="match status" value="1"/>
</dbReference>
<dbReference type="InterPro" id="IPR049730">
    <property type="entry name" value="SNF2/RAD54-like_C"/>
</dbReference>
<gene>
    <name evidence="7" type="ORF">BDQ12DRAFT_672058</name>
</gene>
<feature type="compositionally biased region" description="Basic residues" evidence="4">
    <location>
        <begin position="930"/>
        <end position="939"/>
    </location>
</feature>
<dbReference type="PROSITE" id="PS51192">
    <property type="entry name" value="HELICASE_ATP_BIND_1"/>
    <property type="match status" value="1"/>
</dbReference>
<feature type="region of interest" description="Disordered" evidence="4">
    <location>
        <begin position="1311"/>
        <end position="1353"/>
    </location>
</feature>
<feature type="compositionally biased region" description="Basic and acidic residues" evidence="4">
    <location>
        <begin position="940"/>
        <end position="951"/>
    </location>
</feature>
<dbReference type="PROSITE" id="PS51194">
    <property type="entry name" value="HELICASE_CTER"/>
    <property type="match status" value="1"/>
</dbReference>
<dbReference type="Proteomes" id="UP000308652">
    <property type="component" value="Unassembled WGS sequence"/>
</dbReference>
<keyword evidence="1" id="KW-0547">Nucleotide-binding</keyword>
<dbReference type="SUPFAM" id="SSF52540">
    <property type="entry name" value="P-loop containing nucleoside triphosphate hydrolases"/>
    <property type="match status" value="2"/>
</dbReference>
<dbReference type="Gene3D" id="3.40.50.300">
    <property type="entry name" value="P-loop containing nucleotide triphosphate hydrolases"/>
    <property type="match status" value="1"/>
</dbReference>
<sequence length="1353" mass="151931">YSRITHEEERKRFVRSTSKGTVVPGRNLWNNFINEKWGRWKLHDIIVVAIREADNHPCDLALQIGSWPHSPYYIPKSIDAVGLALFGPEALNDMGTIQDKYQRSLYFLIGRSWATLHTQFDKVIKNLPDLYEKAQTAIKYLNDGFTPHKLRLALKAVNGYSLSTQIGGNSQDRKNAEDLKAELDYIMSILQSATPEKEEKRPTGLSKHTRESLKGLATVYDIASLMELYHKLFSDLDDTEVNVDLEAMDPTWMEKLKGVDLGVEMEIHLSPDELSESLGFTSGLPFLFNPKRHRAGFNQWDDEKYFSLGEPEYLEGDISDSTLHWHQTAGVHSIIRNMFSETPEPEKCTGMLIADEVGLGKTAVTITTLAFLSHIVWLQERKIPLPPIMKKYPYLQETELLPSLPHLIVVPGTLMLQWAKELKIFFKPHMIDILLYHAEKKARREFWSDKGPFYSSKQPGHHIFIITSDTSIVQDFLKNHFAKVYNKVSPWTLPLVKPTGTFKNTLFDQEYLSITFDEIQRQKNPGTRHFAALRLAQQGRIRLGCTATPLHTAPKDVSYIGRIIGIPFFSTQGYLDEQHSDDAALRRVRRDTDSNALTKEQTRIVMRMQHIYKNHMLRRTNTSKTWDGKSLIQLPKLVTMDSGIDLGEDEMTIITTHAEKAKLNASNANSLGHGFLTQKFYLEYRMSFLYPQEDSSQELPDFQSLDEWKSKKSTKLDAFIRIVQHYLIRDDVPHVSFEDGKLVVPDIPSLSPGQIISQTNRVCAYLEFVSFRLLIEKVLQLHGIKALWLTGTVPIEKRNGIVKDFYSDGGPRLLIFSSVAAAGVNMAIANIIIHLDVCWSAQDMRQIVGRVYRQPQEKVVHSIHLIARNTSDVVMYDMALGKKTMLETFVNRDAGKELLALFKGDTLPAEGEPEDGPEIDDFDENIQSRKPAKAPRKKAEKVAKPKKEKAAKLAKPKKEKVVKPKTATKEKAVTFSEHANCPSQGDQSTVYHVICDTDLSMQDGVTTSDGDISMAGLSEISSEGKMSEENSYMRSSDFDSHQKPEAEFVSAADMYNVGEVPSSPAIFIAPRSKRGFPVILSSPEDKNAEETSRRSDAKRIKSLNEISSKEIEFIAAPAMKTSEKSTTALKMVEPSPMNDLQTSQQGSGTITLPHKPSTKESKGNPFARPKAGHHPTAEPPKNQKSGDPVVNPFLRYDTQVEPAASTATNNTAAPRKKKQRVVPSAEQRRLILIETSSGPAVDLDDVYLTALYEDKERSPSPSDGRARHAQVLQKNTIKADRSTVSSYIISVPGTPTTQSSLTRTFIAETSALGSSAIRPAPSSRLDELIQRPPANATRVKGKTPGSRNIMRKR</sequence>
<name>A0A5C3LEV7_9AGAR</name>
<evidence type="ECO:0000313" key="8">
    <source>
        <dbReference type="Proteomes" id="UP000308652"/>
    </source>
</evidence>
<feature type="region of interest" description="Disordered" evidence="4">
    <location>
        <begin position="906"/>
        <end position="965"/>
    </location>
</feature>
<reference evidence="7 8" key="1">
    <citation type="journal article" date="2019" name="Nat. Ecol. Evol.">
        <title>Megaphylogeny resolves global patterns of mushroom evolution.</title>
        <authorList>
            <person name="Varga T."/>
            <person name="Krizsan K."/>
            <person name="Foldi C."/>
            <person name="Dima B."/>
            <person name="Sanchez-Garcia M."/>
            <person name="Sanchez-Ramirez S."/>
            <person name="Szollosi G.J."/>
            <person name="Szarkandi J.G."/>
            <person name="Papp V."/>
            <person name="Albert L."/>
            <person name="Andreopoulos W."/>
            <person name="Angelini C."/>
            <person name="Antonin V."/>
            <person name="Barry K.W."/>
            <person name="Bougher N.L."/>
            <person name="Buchanan P."/>
            <person name="Buyck B."/>
            <person name="Bense V."/>
            <person name="Catcheside P."/>
            <person name="Chovatia M."/>
            <person name="Cooper J."/>
            <person name="Damon W."/>
            <person name="Desjardin D."/>
            <person name="Finy P."/>
            <person name="Geml J."/>
            <person name="Haridas S."/>
            <person name="Hughes K."/>
            <person name="Justo A."/>
            <person name="Karasinski D."/>
            <person name="Kautmanova I."/>
            <person name="Kiss B."/>
            <person name="Kocsube S."/>
            <person name="Kotiranta H."/>
            <person name="LaButti K.M."/>
            <person name="Lechner B.E."/>
            <person name="Liimatainen K."/>
            <person name="Lipzen A."/>
            <person name="Lukacs Z."/>
            <person name="Mihaltcheva S."/>
            <person name="Morgado L.N."/>
            <person name="Niskanen T."/>
            <person name="Noordeloos M.E."/>
            <person name="Ohm R.A."/>
            <person name="Ortiz-Santana B."/>
            <person name="Ovrebo C."/>
            <person name="Racz N."/>
            <person name="Riley R."/>
            <person name="Savchenko A."/>
            <person name="Shiryaev A."/>
            <person name="Soop K."/>
            <person name="Spirin V."/>
            <person name="Szebenyi C."/>
            <person name="Tomsovsky M."/>
            <person name="Tulloss R.E."/>
            <person name="Uehling J."/>
            <person name="Grigoriev I.V."/>
            <person name="Vagvolgyi C."/>
            <person name="Papp T."/>
            <person name="Martin F.M."/>
            <person name="Miettinen O."/>
            <person name="Hibbett D.S."/>
            <person name="Nagy L.G."/>
        </authorList>
    </citation>
    <scope>NUCLEOTIDE SEQUENCE [LARGE SCALE GENOMIC DNA]</scope>
    <source>
        <strain evidence="7 8">CBS 166.37</strain>
    </source>
</reference>
<dbReference type="InterPro" id="IPR001650">
    <property type="entry name" value="Helicase_C-like"/>
</dbReference>
<keyword evidence="3" id="KW-0067">ATP-binding</keyword>
<feature type="region of interest" description="Disordered" evidence="4">
    <location>
        <begin position="1077"/>
        <end position="1101"/>
    </location>
</feature>
<dbReference type="InterPro" id="IPR014001">
    <property type="entry name" value="Helicase_ATP-bd"/>
</dbReference>
<evidence type="ECO:0000259" key="6">
    <source>
        <dbReference type="PROSITE" id="PS51194"/>
    </source>
</evidence>
<dbReference type="GO" id="GO:0005524">
    <property type="term" value="F:ATP binding"/>
    <property type="evidence" value="ECO:0007669"/>
    <property type="project" value="InterPro"/>
</dbReference>
<feature type="domain" description="Helicase C-terminal" evidence="6">
    <location>
        <begin position="742"/>
        <end position="906"/>
    </location>
</feature>
<dbReference type="SMART" id="SM00487">
    <property type="entry name" value="DEXDc"/>
    <property type="match status" value="1"/>
</dbReference>
<dbReference type="CDD" id="cd18793">
    <property type="entry name" value="SF2_C_SNF"/>
    <property type="match status" value="1"/>
</dbReference>
<dbReference type="Pfam" id="PF00176">
    <property type="entry name" value="SNF2-rel_dom"/>
    <property type="match status" value="1"/>
</dbReference>
<dbReference type="Pfam" id="PF00271">
    <property type="entry name" value="Helicase_C"/>
    <property type="match status" value="1"/>
</dbReference>
<evidence type="ECO:0000256" key="3">
    <source>
        <dbReference type="ARBA" id="ARBA00022840"/>
    </source>
</evidence>
<feature type="compositionally biased region" description="Basic and acidic residues" evidence="4">
    <location>
        <begin position="1083"/>
        <end position="1099"/>
    </location>
</feature>
<dbReference type="InterPro" id="IPR027417">
    <property type="entry name" value="P-loop_NTPase"/>
</dbReference>
<dbReference type="InterPro" id="IPR038718">
    <property type="entry name" value="SNF2-like_sf"/>
</dbReference>
<feature type="compositionally biased region" description="Low complexity" evidence="4">
    <location>
        <begin position="1203"/>
        <end position="1213"/>
    </location>
</feature>
<dbReference type="STRING" id="68775.A0A5C3LEV7"/>
<accession>A0A5C3LEV7</accession>
<dbReference type="GO" id="GO:0016787">
    <property type="term" value="F:hydrolase activity"/>
    <property type="evidence" value="ECO:0007669"/>
    <property type="project" value="UniProtKB-KW"/>
</dbReference>
<evidence type="ECO:0000313" key="7">
    <source>
        <dbReference type="EMBL" id="TFK31185.1"/>
    </source>
</evidence>
<dbReference type="SMART" id="SM00490">
    <property type="entry name" value="HELICc"/>
    <property type="match status" value="1"/>
</dbReference>
<feature type="compositionally biased region" description="Polar residues" evidence="4">
    <location>
        <begin position="1138"/>
        <end position="1150"/>
    </location>
</feature>
<keyword evidence="2 7" id="KW-0378">Hydrolase</keyword>
<dbReference type="OrthoDB" id="3270319at2759"/>
<dbReference type="InterPro" id="IPR000330">
    <property type="entry name" value="SNF2_N"/>
</dbReference>
<evidence type="ECO:0000256" key="4">
    <source>
        <dbReference type="SAM" id="MobiDB-lite"/>
    </source>
</evidence>
<evidence type="ECO:0000259" key="5">
    <source>
        <dbReference type="PROSITE" id="PS51192"/>
    </source>
</evidence>
<feature type="compositionally biased region" description="Acidic residues" evidence="4">
    <location>
        <begin position="911"/>
        <end position="924"/>
    </location>
</feature>
<feature type="non-terminal residue" evidence="7">
    <location>
        <position position="1"/>
    </location>
</feature>
<evidence type="ECO:0000256" key="1">
    <source>
        <dbReference type="ARBA" id="ARBA00022741"/>
    </source>
</evidence>
<keyword evidence="8" id="KW-1185">Reference proteome</keyword>
<feature type="region of interest" description="Disordered" evidence="4">
    <location>
        <begin position="1116"/>
        <end position="1222"/>
    </location>
</feature>
<dbReference type="EMBL" id="ML213840">
    <property type="protein sequence ID" value="TFK31185.1"/>
    <property type="molecule type" value="Genomic_DNA"/>
</dbReference>
<protein>
    <submittedName>
        <fullName evidence="7">P-loop containing nucleoside triphosphate hydrolase protein</fullName>
    </submittedName>
</protein>
<feature type="domain" description="Helicase ATP-binding" evidence="5">
    <location>
        <begin position="342"/>
        <end position="567"/>
    </location>
</feature>